<dbReference type="RefSeq" id="WP_098924406.1">
    <property type="nucleotide sequence ID" value="NZ_CP023819.1"/>
</dbReference>
<feature type="domain" description="HTH araC/xylS-type" evidence="4">
    <location>
        <begin position="162"/>
        <end position="260"/>
    </location>
</feature>
<dbReference type="GO" id="GO:0043565">
    <property type="term" value="F:sequence-specific DNA binding"/>
    <property type="evidence" value="ECO:0007669"/>
    <property type="project" value="InterPro"/>
</dbReference>
<dbReference type="Gene3D" id="1.10.10.60">
    <property type="entry name" value="Homeodomain-like"/>
    <property type="match status" value="2"/>
</dbReference>
<dbReference type="AlphaFoldDB" id="A0A291TBR0"/>
<dbReference type="PROSITE" id="PS01124">
    <property type="entry name" value="HTH_ARAC_FAMILY_2"/>
    <property type="match status" value="1"/>
</dbReference>
<dbReference type="SMART" id="SM00342">
    <property type="entry name" value="HTH_ARAC"/>
    <property type="match status" value="1"/>
</dbReference>
<dbReference type="SUPFAM" id="SSF46689">
    <property type="entry name" value="Homeodomain-like"/>
    <property type="match status" value="2"/>
</dbReference>
<sequence>MLYDWTSTAALGVVRDIQPKEPLTLTGEGLWVCLISSGRCTASLADASPSPAGSALILPPQSAAAGHLVLSRAPLTLTPEGESHLLCIQLTGQAAVQFLAGLTELPFLARGETCPAAAELLGRLAAEADTPRSRAASQLAFALLCELAGADSAAPPLPPLVEAAIEDIRQNYAGLYGVEELSERLGVSKSHLVRTFTAAVGVPPGRYLTTVRVEAAMRLLLHREYTLDVIASLCGFSGANYLCRVFKKETGQSPAQWRALAGQTARPLSPAESQREQALYI</sequence>
<evidence type="ECO:0000256" key="1">
    <source>
        <dbReference type="ARBA" id="ARBA00023015"/>
    </source>
</evidence>
<evidence type="ECO:0000259" key="4">
    <source>
        <dbReference type="PROSITE" id="PS01124"/>
    </source>
</evidence>
<dbReference type="InterPro" id="IPR018062">
    <property type="entry name" value="HTH_AraC-typ_CS"/>
</dbReference>
<evidence type="ECO:0000313" key="6">
    <source>
        <dbReference type="Proteomes" id="UP000223709"/>
    </source>
</evidence>
<accession>A0A291TBR0</accession>
<protein>
    <submittedName>
        <fullName evidence="5">AraC family transcriptional regulator</fullName>
    </submittedName>
</protein>
<reference evidence="5 6" key="1">
    <citation type="submission" date="2017-10" db="EMBL/GenBank/DDBJ databases">
        <title>Complete Genome Sequence of Faecalibacterium prausnitzii isolated from the gut of healthy adult Indian.</title>
        <authorList>
            <person name="Bag S."/>
            <person name="Ghosh T.S."/>
            <person name="Das B."/>
        </authorList>
    </citation>
    <scope>NUCLEOTIDE SEQUENCE [LARGE SCALE GENOMIC DNA]</scope>
    <source>
        <strain evidence="5 6">Indica</strain>
    </source>
</reference>
<evidence type="ECO:0000256" key="2">
    <source>
        <dbReference type="ARBA" id="ARBA00023125"/>
    </source>
</evidence>
<dbReference type="Proteomes" id="UP000223709">
    <property type="component" value="Chromosome"/>
</dbReference>
<name>A0A291TBR0_9FIRM</name>
<evidence type="ECO:0000256" key="3">
    <source>
        <dbReference type="ARBA" id="ARBA00023163"/>
    </source>
</evidence>
<dbReference type="EMBL" id="CP023819">
    <property type="protein sequence ID" value="ATL90633.1"/>
    <property type="molecule type" value="Genomic_DNA"/>
</dbReference>
<gene>
    <name evidence="5" type="ORF">CRH10_10150</name>
</gene>
<dbReference type="InterPro" id="IPR018060">
    <property type="entry name" value="HTH_AraC"/>
</dbReference>
<keyword evidence="3" id="KW-0804">Transcription</keyword>
<dbReference type="InterPro" id="IPR009057">
    <property type="entry name" value="Homeodomain-like_sf"/>
</dbReference>
<dbReference type="InterPro" id="IPR050204">
    <property type="entry name" value="AraC_XylS_family_regulators"/>
</dbReference>
<dbReference type="PANTHER" id="PTHR46796">
    <property type="entry name" value="HTH-TYPE TRANSCRIPTIONAL ACTIVATOR RHAS-RELATED"/>
    <property type="match status" value="1"/>
</dbReference>
<organism evidence="5 6">
    <name type="scientific">Faecalibacterium prausnitzii</name>
    <dbReference type="NCBI Taxonomy" id="853"/>
    <lineage>
        <taxon>Bacteria</taxon>
        <taxon>Bacillati</taxon>
        <taxon>Bacillota</taxon>
        <taxon>Clostridia</taxon>
        <taxon>Eubacteriales</taxon>
        <taxon>Oscillospiraceae</taxon>
        <taxon>Faecalibacterium</taxon>
    </lineage>
</organism>
<dbReference type="GO" id="GO:0003700">
    <property type="term" value="F:DNA-binding transcription factor activity"/>
    <property type="evidence" value="ECO:0007669"/>
    <property type="project" value="InterPro"/>
</dbReference>
<dbReference type="Pfam" id="PF12833">
    <property type="entry name" value="HTH_18"/>
    <property type="match status" value="1"/>
</dbReference>
<proteinExistence type="predicted"/>
<evidence type="ECO:0000313" key="5">
    <source>
        <dbReference type="EMBL" id="ATL90633.1"/>
    </source>
</evidence>
<dbReference type="PROSITE" id="PS00041">
    <property type="entry name" value="HTH_ARAC_FAMILY_1"/>
    <property type="match status" value="1"/>
</dbReference>
<keyword evidence="2" id="KW-0238">DNA-binding</keyword>
<keyword evidence="1" id="KW-0805">Transcription regulation</keyword>